<dbReference type="SUPFAM" id="SSF50370">
    <property type="entry name" value="Ricin B-like lectins"/>
    <property type="match status" value="1"/>
</dbReference>
<accession>C4J722</accession>
<dbReference type="AlphaFoldDB" id="C4J722"/>
<dbReference type="PANTHER" id="PTHR31257">
    <property type="entry name" value="RICIN B-LIKE LECTIN EULS3"/>
    <property type="match status" value="1"/>
</dbReference>
<evidence type="ECO:0008006" key="2">
    <source>
        <dbReference type="Google" id="ProtNLM"/>
    </source>
</evidence>
<reference evidence="1" key="1">
    <citation type="journal article" date="2009" name="PLoS Genet.">
        <title>Sequencing, mapping, and analysis of 27,455 maize full-length cDNAs.</title>
        <authorList>
            <person name="Soderlund C."/>
            <person name="Descour A."/>
            <person name="Kudrna D."/>
            <person name="Bomhoff M."/>
            <person name="Boyd L."/>
            <person name="Currie J."/>
            <person name="Angelova A."/>
            <person name="Collura K."/>
            <person name="Wissotski M."/>
            <person name="Ashley E."/>
            <person name="Morrow D."/>
            <person name="Fernandes J."/>
            <person name="Walbot V."/>
            <person name="Yu Y."/>
        </authorList>
    </citation>
    <scope>NUCLEOTIDE SEQUENCE</scope>
    <source>
        <strain evidence="1">B73</strain>
    </source>
</reference>
<dbReference type="InterPro" id="IPR040249">
    <property type="entry name" value="Ricin_B-like_lectin_EULS3-like"/>
</dbReference>
<dbReference type="CDD" id="cd23431">
    <property type="entry name" value="beta-trefoil_Ricin_AtEULS3-like"/>
    <property type="match status" value="1"/>
</dbReference>
<dbReference type="PANTHER" id="PTHR31257:SF21">
    <property type="entry name" value="OS07G0683600 PROTEIN"/>
    <property type="match status" value="1"/>
</dbReference>
<evidence type="ECO:0000313" key="1">
    <source>
        <dbReference type="EMBL" id="ACR36972.1"/>
    </source>
</evidence>
<dbReference type="InterPro" id="IPR035992">
    <property type="entry name" value="Ricin_B-like_lectins"/>
</dbReference>
<organism evidence="1">
    <name type="scientific">Zea mays</name>
    <name type="common">Maize</name>
    <dbReference type="NCBI Taxonomy" id="4577"/>
    <lineage>
        <taxon>Eukaryota</taxon>
        <taxon>Viridiplantae</taxon>
        <taxon>Streptophyta</taxon>
        <taxon>Embryophyta</taxon>
        <taxon>Tracheophyta</taxon>
        <taxon>Spermatophyta</taxon>
        <taxon>Magnoliopsida</taxon>
        <taxon>Liliopsida</taxon>
        <taxon>Poales</taxon>
        <taxon>Poaceae</taxon>
        <taxon>PACMAD clade</taxon>
        <taxon>Panicoideae</taxon>
        <taxon>Andropogonodae</taxon>
        <taxon>Andropogoneae</taxon>
        <taxon>Tripsacinae</taxon>
        <taxon>Zea</taxon>
    </lineage>
</organism>
<dbReference type="EMBL" id="BT086619">
    <property type="protein sequence ID" value="ACR36972.1"/>
    <property type="molecule type" value="mRNA"/>
</dbReference>
<dbReference type="HOGENOM" id="CLU_039568_2_1_1"/>
<dbReference type="Gene3D" id="2.80.10.50">
    <property type="match status" value="1"/>
</dbReference>
<sequence>MFGFGHHGQNPPAHGGVHQPTFKIFCKSDEGYCLTVRDGNVVLAPANAPRFGGGGEPTVRIYCKADEGFSATVRNGAVCLAPTNPRDEYQHWIKDMRHSNSVKDEEGYPAFALVNRVTGEAIKHSQGEGHPVKLVPYNPGYQDESVLWTESRDVGHGFRCVRMVNNIYLNFDAFHGDKDHGGVRDGTNIVLWKWCEGDNQRWKIVPW</sequence>
<proteinExistence type="evidence at transcript level"/>
<name>C4J722_MAIZE</name>
<protein>
    <recommendedName>
        <fullName evidence="2">Hydroxyproline-rich glycoprotein family protein</fullName>
    </recommendedName>
</protein>